<dbReference type="Proteomes" id="UP000311605">
    <property type="component" value="Unassembled WGS sequence"/>
</dbReference>
<reference evidence="1 2" key="1">
    <citation type="submission" date="2019-06" db="EMBL/GenBank/DDBJ databases">
        <title>The draft genome of Rhizobium smilacinae PTYR-5.</title>
        <authorList>
            <person name="Liu L."/>
            <person name="Li L."/>
            <person name="Zhang X."/>
        </authorList>
    </citation>
    <scope>NUCLEOTIDE SEQUENCE [LARGE SCALE GENOMIC DNA]</scope>
    <source>
        <strain evidence="1 2">PTYR-5</strain>
    </source>
</reference>
<proteinExistence type="predicted"/>
<organism evidence="1 2">
    <name type="scientific">Aliirhizobium smilacinae</name>
    <dbReference type="NCBI Taxonomy" id="1395944"/>
    <lineage>
        <taxon>Bacteria</taxon>
        <taxon>Pseudomonadati</taxon>
        <taxon>Pseudomonadota</taxon>
        <taxon>Alphaproteobacteria</taxon>
        <taxon>Hyphomicrobiales</taxon>
        <taxon>Rhizobiaceae</taxon>
        <taxon>Aliirhizobium</taxon>
    </lineage>
</organism>
<name>A0A5C4XRT8_9HYPH</name>
<evidence type="ECO:0000313" key="1">
    <source>
        <dbReference type="EMBL" id="TNM66175.1"/>
    </source>
</evidence>
<comment type="caution">
    <text evidence="1">The sequence shown here is derived from an EMBL/GenBank/DDBJ whole genome shotgun (WGS) entry which is preliminary data.</text>
</comment>
<dbReference type="InterPro" id="IPR010413">
    <property type="entry name" value="HutX-like"/>
</dbReference>
<keyword evidence="2" id="KW-1185">Reference proteome</keyword>
<dbReference type="RefSeq" id="WP_139675357.1">
    <property type="nucleotide sequence ID" value="NZ_VDMN01000001.1"/>
</dbReference>
<dbReference type="PIRSF" id="PIRSF030840">
    <property type="entry name" value="DUF1008"/>
    <property type="match status" value="1"/>
</dbReference>
<dbReference type="Pfam" id="PF06228">
    <property type="entry name" value="ChuX_HutX"/>
    <property type="match status" value="1"/>
</dbReference>
<dbReference type="InterPro" id="IPR053733">
    <property type="entry name" value="Heme_Transport_Util_sf"/>
</dbReference>
<dbReference type="CDD" id="cd16829">
    <property type="entry name" value="ChuX_HutX-like"/>
    <property type="match status" value="1"/>
</dbReference>
<dbReference type="NCBIfam" id="TIGR04108">
    <property type="entry name" value="HutX"/>
    <property type="match status" value="1"/>
</dbReference>
<evidence type="ECO:0000313" key="2">
    <source>
        <dbReference type="Proteomes" id="UP000311605"/>
    </source>
</evidence>
<dbReference type="EMBL" id="VDMN01000001">
    <property type="protein sequence ID" value="TNM66175.1"/>
    <property type="molecule type" value="Genomic_DNA"/>
</dbReference>
<dbReference type="OrthoDB" id="8781266at2"/>
<dbReference type="Gene3D" id="3.40.1570.10">
    <property type="entry name" value="HemS/ChuS/ChuX like domains"/>
    <property type="match status" value="1"/>
</dbReference>
<dbReference type="AlphaFoldDB" id="A0A5C4XRT8"/>
<gene>
    <name evidence="1" type="primary">hutX</name>
    <name evidence="1" type="ORF">FHP24_08200</name>
</gene>
<protein>
    <submittedName>
        <fullName evidence="1">Heme utilization cystosolic carrier protein HutX</fullName>
    </submittedName>
</protein>
<accession>A0A5C4XRT8</accession>
<dbReference type="SUPFAM" id="SSF144064">
    <property type="entry name" value="Heme iron utilization protein-like"/>
    <property type="match status" value="1"/>
</dbReference>
<sequence>MPELDHAETIKQITQAIADKPDGVLEALAAQYGVSIQTVLECLPEGVTRIDGRHFIDVLTDIANWGDVMFICHSKDAIIEFSGPLPQGEMGHGMYNLRGGTGGLSGHLRPENCAAIFFVRRLFMGMETKSIQFFNAEGETIFKIYVGRDRERKLKVVQVERFERLAKQFARAAGNA</sequence>